<feature type="domain" description="AB hydrolase-1" evidence="2">
    <location>
        <begin position="64"/>
        <end position="292"/>
    </location>
</feature>
<dbReference type="InterPro" id="IPR000073">
    <property type="entry name" value="AB_hydrolase_1"/>
</dbReference>
<reference evidence="4" key="2">
    <citation type="submission" date="2012-01" db="EMBL/GenBank/DDBJ databases">
        <title>Complete sequence of chromosome of Rahnella aquatilis CIP 78.65.</title>
        <authorList>
            <person name="Lucas S."/>
            <person name="Han J."/>
            <person name="Lapidus A."/>
            <person name="Cheng J.-F."/>
            <person name="Goodwin L."/>
            <person name="Pitluck S."/>
            <person name="Peters L."/>
            <person name="Ovchinnikova G."/>
            <person name="Held B."/>
            <person name="Detter J.C."/>
            <person name="Han C."/>
            <person name="Tapia R."/>
            <person name="Land M."/>
            <person name="Hauser L."/>
            <person name="Kyrpides N."/>
            <person name="Ivanova N."/>
            <person name="Pagani I."/>
            <person name="Sobecky P."/>
            <person name="Martinez R."/>
            <person name="Woyke T."/>
        </authorList>
    </citation>
    <scope>NUCLEOTIDE SEQUENCE [LARGE SCALE GENOMIC DNA]</scope>
    <source>
        <strain evidence="4">ATCC 33071 / DSM 4594 / JCM 1683 / NBRC 105701 / NCIMB 13365 / CIP 78.65</strain>
    </source>
</reference>
<dbReference type="SUPFAM" id="SSF53474">
    <property type="entry name" value="alpha/beta-Hydrolases"/>
    <property type="match status" value="1"/>
</dbReference>
<keyword evidence="4" id="KW-1185">Reference proteome</keyword>
<dbReference type="Pfam" id="PF12697">
    <property type="entry name" value="Abhydrolase_6"/>
    <property type="match status" value="1"/>
</dbReference>
<proteinExistence type="predicted"/>
<evidence type="ECO:0000313" key="4">
    <source>
        <dbReference type="Proteomes" id="UP000009010"/>
    </source>
</evidence>
<dbReference type="STRING" id="745277.Rahaq2_3205"/>
<reference evidence="3 4" key="1">
    <citation type="journal article" date="2012" name="J. Bacteriol.">
        <title>Complete Genome Sequence of Rahnella aquatilis CIP 78.65.</title>
        <authorList>
            <person name="Martinez R.J."/>
            <person name="Bruce D."/>
            <person name="Detter C."/>
            <person name="Goodwin L.A."/>
            <person name="Han J."/>
            <person name="Han C.S."/>
            <person name="Held B."/>
            <person name="Land M.L."/>
            <person name="Mikhailova N."/>
            <person name="Nolan M."/>
            <person name="Pennacchio L."/>
            <person name="Pitluck S."/>
            <person name="Tapia R."/>
            <person name="Woyke T."/>
            <person name="Sobecky P.A."/>
        </authorList>
    </citation>
    <scope>NUCLEOTIDE SEQUENCE [LARGE SCALE GENOMIC DNA]</scope>
    <source>
        <strain evidence="4">ATCC 33071 / DSM 4594 / JCM 1683 / NBRC 105701 / NCIMB 13365 / CIP 78.65</strain>
    </source>
</reference>
<dbReference type="HOGENOM" id="CLU_020336_53_1_6"/>
<evidence type="ECO:0000259" key="2">
    <source>
        <dbReference type="Pfam" id="PF12697"/>
    </source>
</evidence>
<dbReference type="GO" id="GO:0016787">
    <property type="term" value="F:hydrolase activity"/>
    <property type="evidence" value="ECO:0007669"/>
    <property type="project" value="UniProtKB-KW"/>
</dbReference>
<dbReference type="PATRIC" id="fig|745277.3.peg.3076"/>
<dbReference type="Gene3D" id="3.40.50.1820">
    <property type="entry name" value="alpha/beta hydrolase"/>
    <property type="match status" value="1"/>
</dbReference>
<dbReference type="Proteomes" id="UP000009010">
    <property type="component" value="Chromosome"/>
</dbReference>
<evidence type="ECO:0000313" key="3">
    <source>
        <dbReference type="EMBL" id="AEX53020.1"/>
    </source>
</evidence>
<name>H2IX84_RAHAC</name>
<dbReference type="NCBIfam" id="NF007954">
    <property type="entry name" value="PRK10673.1"/>
    <property type="match status" value="1"/>
</dbReference>
<accession>H2IX84</accession>
<dbReference type="EMBL" id="CP003244">
    <property type="protein sequence ID" value="AEX53020.1"/>
    <property type="molecule type" value="Genomic_DNA"/>
</dbReference>
<organism evidence="3 4">
    <name type="scientific">Rahnella aquatilis (strain ATCC 33071 / DSM 4594 / JCM 1683 / NBRC 105701 / NCIMB 13365 / CIP 78.65)</name>
    <dbReference type="NCBI Taxonomy" id="745277"/>
    <lineage>
        <taxon>Bacteria</taxon>
        <taxon>Pseudomonadati</taxon>
        <taxon>Pseudomonadota</taxon>
        <taxon>Gammaproteobacteria</taxon>
        <taxon>Enterobacterales</taxon>
        <taxon>Yersiniaceae</taxon>
        <taxon>Rahnella</taxon>
    </lineage>
</organism>
<protein>
    <submittedName>
        <fullName evidence="3">Putative hydrolase or acyltransferase of alpha/beta superfamily</fullName>
    </submittedName>
</protein>
<keyword evidence="3" id="KW-0808">Transferase</keyword>
<dbReference type="GO" id="GO:0016746">
    <property type="term" value="F:acyltransferase activity"/>
    <property type="evidence" value="ECO:0007669"/>
    <property type="project" value="UniProtKB-KW"/>
</dbReference>
<dbReference type="eggNOG" id="COG0596">
    <property type="taxonomic scope" value="Bacteria"/>
</dbReference>
<keyword evidence="3" id="KW-0012">Acyltransferase</keyword>
<dbReference type="PRINTS" id="PR00111">
    <property type="entry name" value="ABHYDROLASE"/>
</dbReference>
<dbReference type="KEGG" id="raq:Rahaq2_3205"/>
<dbReference type="InterPro" id="IPR029058">
    <property type="entry name" value="AB_hydrolase_fold"/>
</dbReference>
<evidence type="ECO:0000256" key="1">
    <source>
        <dbReference type="ARBA" id="ARBA00022801"/>
    </source>
</evidence>
<sequence>MQAPARSAPGSQIPLRHLAETFCSKKLSASHDNLMRLFICMNFAMKLHYRLQGSEVAGSSALPVLLIHGLFGTLDNLGILARDLRQQHNVLQVDLRNHGQSGRSDDMSYAAMAQDLVETLDAVGFPKIIVIGHSMGGKTAMALTALIPDRIEKLVAIDVAPVDYHVRRHDEIFAAINAVTDAGLRDRTSATDCMRKYIKEDGVIQFLLKSFRQGEWLFNVPVLLSEYETITGWEDVPPWDLPALFIRGGLSPYVQDEYRDAIARQFPQAKAHVVAGAGHWVHAEKPDAVLRAVHRFIDAA</sequence>
<gene>
    <name evidence="3" type="ordered locus">Rahaq2_3205</name>
</gene>
<dbReference type="PANTHER" id="PTHR46118">
    <property type="entry name" value="PROTEIN ABHD11"/>
    <property type="match status" value="1"/>
</dbReference>
<dbReference type="AlphaFoldDB" id="H2IX84"/>
<keyword evidence="1 3" id="KW-0378">Hydrolase</keyword>
<dbReference type="PANTHER" id="PTHR46118:SF4">
    <property type="entry name" value="PROTEIN ABHD11"/>
    <property type="match status" value="1"/>
</dbReference>